<proteinExistence type="predicted"/>
<gene>
    <name evidence="1" type="ORF">UFOVP38_18</name>
</gene>
<evidence type="ECO:0000313" key="1">
    <source>
        <dbReference type="EMBL" id="CAB4240587.1"/>
    </source>
</evidence>
<dbReference type="InterPro" id="IPR056928">
    <property type="entry name" value="Gp77-like"/>
</dbReference>
<dbReference type="Pfam" id="PF23148">
    <property type="entry name" value="Gp77"/>
    <property type="match status" value="1"/>
</dbReference>
<reference evidence="1" key="1">
    <citation type="submission" date="2020-05" db="EMBL/GenBank/DDBJ databases">
        <authorList>
            <person name="Chiriac C."/>
            <person name="Salcher M."/>
            <person name="Ghai R."/>
            <person name="Kavagutti S V."/>
        </authorList>
    </citation>
    <scope>NUCLEOTIDE SEQUENCE</scope>
</reference>
<accession>A0A6J5T7H2</accession>
<organism evidence="1">
    <name type="scientific">uncultured Caudovirales phage</name>
    <dbReference type="NCBI Taxonomy" id="2100421"/>
    <lineage>
        <taxon>Viruses</taxon>
        <taxon>Duplodnaviria</taxon>
        <taxon>Heunggongvirae</taxon>
        <taxon>Uroviricota</taxon>
        <taxon>Caudoviricetes</taxon>
        <taxon>Peduoviridae</taxon>
        <taxon>Maltschvirus</taxon>
        <taxon>Maltschvirus maltsch</taxon>
    </lineage>
</organism>
<sequence>MAESFSYKFTGETKALAFEFSETLAVGEGLATCSCAAVVIDGVDPNPSDLLASSASIVGTKVVQQVHNGVAGVTYRLVATVSTSNYNTLIGIGDLPVYSTTEVQ</sequence>
<protein>
    <submittedName>
        <fullName evidence="1">Uncharacterized protein</fullName>
    </submittedName>
</protein>
<dbReference type="EMBL" id="LR797812">
    <property type="protein sequence ID" value="CAB4240587.1"/>
    <property type="molecule type" value="Genomic_DNA"/>
</dbReference>
<name>A0A6J5T7H2_9CAUD</name>